<keyword evidence="8" id="KW-0812">Transmembrane</keyword>
<dbReference type="InterPro" id="IPR011009">
    <property type="entry name" value="Kinase-like_dom_sf"/>
</dbReference>
<dbReference type="GO" id="GO:0004674">
    <property type="term" value="F:protein serine/threonine kinase activity"/>
    <property type="evidence" value="ECO:0007669"/>
    <property type="project" value="UniProtKB-KW"/>
</dbReference>
<evidence type="ECO:0000313" key="10">
    <source>
        <dbReference type="EMBL" id="TXC67467.1"/>
    </source>
</evidence>
<keyword evidence="5 10" id="KW-0418">Kinase</keyword>
<keyword evidence="4" id="KW-0547">Nucleotide-binding</keyword>
<reference evidence="10 11" key="1">
    <citation type="submission" date="2019-08" db="EMBL/GenBank/DDBJ databases">
        <authorList>
            <person name="Khan S.A."/>
            <person name="Jeon C.O."/>
            <person name="Jeong S.E."/>
        </authorList>
    </citation>
    <scope>NUCLEOTIDE SEQUENCE [LARGE SCALE GENOMIC DNA]</scope>
    <source>
        <strain evidence="11">IMCC1728</strain>
    </source>
</reference>
<dbReference type="PROSITE" id="PS50011">
    <property type="entry name" value="PROTEIN_KINASE_DOM"/>
    <property type="match status" value="1"/>
</dbReference>
<dbReference type="Pfam" id="PF00069">
    <property type="entry name" value="Pkinase"/>
    <property type="match status" value="1"/>
</dbReference>
<dbReference type="PANTHER" id="PTHR43289">
    <property type="entry name" value="MITOGEN-ACTIVATED PROTEIN KINASE KINASE KINASE 20-RELATED"/>
    <property type="match status" value="1"/>
</dbReference>
<dbReference type="FunFam" id="1.10.510.10:FF:000021">
    <property type="entry name" value="Serine/threonine protein kinase"/>
    <property type="match status" value="1"/>
</dbReference>
<evidence type="ECO:0000256" key="5">
    <source>
        <dbReference type="ARBA" id="ARBA00022777"/>
    </source>
</evidence>
<dbReference type="InterPro" id="IPR000719">
    <property type="entry name" value="Prot_kinase_dom"/>
</dbReference>
<evidence type="ECO:0000256" key="3">
    <source>
        <dbReference type="ARBA" id="ARBA00022679"/>
    </source>
</evidence>
<dbReference type="Gene3D" id="3.30.200.20">
    <property type="entry name" value="Phosphorylase Kinase, domain 1"/>
    <property type="match status" value="1"/>
</dbReference>
<protein>
    <recommendedName>
        <fullName evidence="1">non-specific serine/threonine protein kinase</fullName>
        <ecNumber evidence="1">2.7.11.1</ecNumber>
    </recommendedName>
</protein>
<dbReference type="SUPFAM" id="SSF56112">
    <property type="entry name" value="Protein kinase-like (PK-like)"/>
    <property type="match status" value="1"/>
</dbReference>
<dbReference type="CDD" id="cd14014">
    <property type="entry name" value="STKc_PknB_like"/>
    <property type="match status" value="1"/>
</dbReference>
<gene>
    <name evidence="10" type="ORF">FSC37_05940</name>
</gene>
<feature type="domain" description="Protein kinase" evidence="9">
    <location>
        <begin position="10"/>
        <end position="271"/>
    </location>
</feature>
<sequence length="438" mass="46106">MPTIGHIGRYALKYKIGAGGLGTVYAAHDPLLSRLIAIKTLNLEIAPEEREAFNALFLNEARAAGGLSHPHIVTVFDAGVSDQSAYIAMELLKGRDLRQLRQEGWRPTPVQAATIVRRVADALAYAHSKGVIHRDIKPANIFMVGRTQPRVLDFGIARIAHQHDGAGDVAAGSPYYMAPEQARQQPVDRRADVFSLGVVLYELLTDKKPFRGSTLSEITTAVIEHKPPRADEVDPSVPSALAEIVARAMEKDPEHRFRSARALSRELRHWLEENAQNSAPDSLPPDAAANAPQRRKSAVAIAAGLVIGLLAGLGWLTLSGGERPPATAAAPAPVVVAAAAPAASVAAPAAAPAPAPAAVPAEPAATAASAAPEPAAAAIAEPPRETRKPAAAKPAPARKRALRARAGPPDRARAACALPSAPGAMSRSTEPPWARRRR</sequence>
<name>A0A5C6U3N2_9BURK</name>
<proteinExistence type="predicted"/>
<dbReference type="Proteomes" id="UP000321832">
    <property type="component" value="Unassembled WGS sequence"/>
</dbReference>
<comment type="caution">
    <text evidence="10">The sequence shown here is derived from an EMBL/GenBank/DDBJ whole genome shotgun (WGS) entry which is preliminary data.</text>
</comment>
<feature type="transmembrane region" description="Helical" evidence="8">
    <location>
        <begin position="298"/>
        <end position="318"/>
    </location>
</feature>
<dbReference type="PROSITE" id="PS00108">
    <property type="entry name" value="PROTEIN_KINASE_ST"/>
    <property type="match status" value="1"/>
</dbReference>
<dbReference type="EMBL" id="VOPW01000001">
    <property type="protein sequence ID" value="TXC67467.1"/>
    <property type="molecule type" value="Genomic_DNA"/>
</dbReference>
<evidence type="ECO:0000256" key="4">
    <source>
        <dbReference type="ARBA" id="ARBA00022741"/>
    </source>
</evidence>
<keyword evidence="3" id="KW-0808">Transferase</keyword>
<accession>A0A5C6U3N2</accession>
<evidence type="ECO:0000259" key="9">
    <source>
        <dbReference type="PROSITE" id="PS50011"/>
    </source>
</evidence>
<evidence type="ECO:0000256" key="7">
    <source>
        <dbReference type="SAM" id="MobiDB-lite"/>
    </source>
</evidence>
<keyword evidence="11" id="KW-1185">Reference proteome</keyword>
<keyword evidence="8" id="KW-0472">Membrane</keyword>
<evidence type="ECO:0000256" key="1">
    <source>
        <dbReference type="ARBA" id="ARBA00012513"/>
    </source>
</evidence>
<evidence type="ECO:0000256" key="6">
    <source>
        <dbReference type="ARBA" id="ARBA00022840"/>
    </source>
</evidence>
<keyword evidence="2 10" id="KW-0723">Serine/threonine-protein kinase</keyword>
<organism evidence="10 11">
    <name type="scientific">Piscinibacter aquaticus</name>
    <dbReference type="NCBI Taxonomy" id="392597"/>
    <lineage>
        <taxon>Bacteria</taxon>
        <taxon>Pseudomonadati</taxon>
        <taxon>Pseudomonadota</taxon>
        <taxon>Betaproteobacteria</taxon>
        <taxon>Burkholderiales</taxon>
        <taxon>Sphaerotilaceae</taxon>
        <taxon>Piscinibacter</taxon>
    </lineage>
</organism>
<evidence type="ECO:0000313" key="11">
    <source>
        <dbReference type="Proteomes" id="UP000321832"/>
    </source>
</evidence>
<feature type="compositionally biased region" description="Low complexity" evidence="7">
    <location>
        <begin position="366"/>
        <end position="381"/>
    </location>
</feature>
<dbReference type="GO" id="GO:0005524">
    <property type="term" value="F:ATP binding"/>
    <property type="evidence" value="ECO:0007669"/>
    <property type="project" value="UniProtKB-KW"/>
</dbReference>
<evidence type="ECO:0000256" key="2">
    <source>
        <dbReference type="ARBA" id="ARBA00022527"/>
    </source>
</evidence>
<dbReference type="EC" id="2.7.11.1" evidence="1"/>
<dbReference type="Gene3D" id="1.10.510.10">
    <property type="entry name" value="Transferase(Phosphotransferase) domain 1"/>
    <property type="match status" value="1"/>
</dbReference>
<keyword evidence="8" id="KW-1133">Transmembrane helix</keyword>
<evidence type="ECO:0000256" key="8">
    <source>
        <dbReference type="SAM" id="Phobius"/>
    </source>
</evidence>
<dbReference type="PANTHER" id="PTHR43289:SF6">
    <property type="entry name" value="SERINE_THREONINE-PROTEIN KINASE NEKL-3"/>
    <property type="match status" value="1"/>
</dbReference>
<keyword evidence="6" id="KW-0067">ATP-binding</keyword>
<dbReference type="AlphaFoldDB" id="A0A5C6U3N2"/>
<dbReference type="InterPro" id="IPR008271">
    <property type="entry name" value="Ser/Thr_kinase_AS"/>
</dbReference>
<feature type="region of interest" description="Disordered" evidence="7">
    <location>
        <begin position="366"/>
        <end position="438"/>
    </location>
</feature>
<dbReference type="SMART" id="SM00220">
    <property type="entry name" value="S_TKc"/>
    <property type="match status" value="1"/>
</dbReference>